<sequence length="301" mass="33825">MNHYRQAVLRSLDTIEQGLRRPLALHALARRAGFSLWHFHRIFAEHTGESLGSYLRKRRLTAAAGELARSDRSVLDVALDYQFESHEAFTRAFKAAFDATPSEFRRTGKLAWLRTRPEITPARLHALPTQTTMKPRIVSLPALNLLGLSARFVPPLSPAADNLDVVPKLYERFCPLIPGLPAMLDQYIYGAARYPTDRAGANPDEREYLASINVAAGTKPKKPLVLWSIPAGTYACFTHRGPIARFGETIHYVFGTWLPRSKFIHGDGPNLDRQDERFGDGGPDSEFDFLIPVKPKPARRQ</sequence>
<dbReference type="GO" id="GO:0003700">
    <property type="term" value="F:DNA-binding transcription factor activity"/>
    <property type="evidence" value="ECO:0007669"/>
    <property type="project" value="InterPro"/>
</dbReference>
<dbReference type="Pfam" id="PF06445">
    <property type="entry name" value="GyrI-like"/>
    <property type="match status" value="1"/>
</dbReference>
<gene>
    <name evidence="6" type="primary">rob</name>
    <name evidence="6" type="ORF">Verru16b_00056</name>
</gene>
<dbReference type="EMBL" id="CP016094">
    <property type="protein sequence ID" value="AOS43018.1"/>
    <property type="molecule type" value="Genomic_DNA"/>
</dbReference>
<dbReference type="Gene3D" id="1.10.10.60">
    <property type="entry name" value="Homeodomain-like"/>
    <property type="match status" value="2"/>
</dbReference>
<dbReference type="PATRIC" id="fig|1838286.3.peg.53"/>
<evidence type="ECO:0000313" key="6">
    <source>
        <dbReference type="EMBL" id="AOS43018.1"/>
    </source>
</evidence>
<reference evidence="6 7" key="1">
    <citation type="submission" date="2016-06" db="EMBL/GenBank/DDBJ databases">
        <title>Three novel species with peptidoglycan cell walls form the new genus Lacunisphaera gen. nov. in the family Opitutaceae of the verrucomicrobial subdivision 4.</title>
        <authorList>
            <person name="Rast P."/>
            <person name="Gloeckner I."/>
            <person name="Jogler M."/>
            <person name="Boedeker C."/>
            <person name="Jeske O."/>
            <person name="Wiegand S."/>
            <person name="Reinhardt R."/>
            <person name="Schumann P."/>
            <person name="Rohde M."/>
            <person name="Spring S."/>
            <person name="Gloeckner F.O."/>
            <person name="Jogler C."/>
        </authorList>
    </citation>
    <scope>NUCLEOTIDE SEQUENCE [LARGE SCALE GENOMIC DNA]</scope>
    <source>
        <strain evidence="6 7">IG16b</strain>
    </source>
</reference>
<dbReference type="Proteomes" id="UP000095228">
    <property type="component" value="Chromosome"/>
</dbReference>
<feature type="compositionally biased region" description="Basic and acidic residues" evidence="4">
    <location>
        <begin position="270"/>
        <end position="279"/>
    </location>
</feature>
<dbReference type="Gene3D" id="3.20.80.10">
    <property type="entry name" value="Regulatory factor, effector binding domain"/>
    <property type="match status" value="1"/>
</dbReference>
<dbReference type="PROSITE" id="PS01124">
    <property type="entry name" value="HTH_ARAC_FAMILY_2"/>
    <property type="match status" value="1"/>
</dbReference>
<keyword evidence="3" id="KW-0804">Transcription</keyword>
<evidence type="ECO:0000256" key="3">
    <source>
        <dbReference type="ARBA" id="ARBA00023163"/>
    </source>
</evidence>
<dbReference type="InterPro" id="IPR050959">
    <property type="entry name" value="MarA-like"/>
</dbReference>
<dbReference type="SMART" id="SM00342">
    <property type="entry name" value="HTH_ARAC"/>
    <property type="match status" value="1"/>
</dbReference>
<dbReference type="PANTHER" id="PTHR47504">
    <property type="entry name" value="RIGHT ORIGIN-BINDING PROTEIN"/>
    <property type="match status" value="1"/>
</dbReference>
<name>A0A1I7PHE0_9BACT</name>
<dbReference type="AlphaFoldDB" id="A0A1I7PHE0"/>
<dbReference type="KEGG" id="obg:Verru16b_00056"/>
<evidence type="ECO:0000313" key="7">
    <source>
        <dbReference type="Proteomes" id="UP000095228"/>
    </source>
</evidence>
<dbReference type="RefSeq" id="WP_069960414.1">
    <property type="nucleotide sequence ID" value="NZ_CP016094.1"/>
</dbReference>
<organism evidence="6 7">
    <name type="scientific">Lacunisphaera limnophila</name>
    <dbReference type="NCBI Taxonomy" id="1838286"/>
    <lineage>
        <taxon>Bacteria</taxon>
        <taxon>Pseudomonadati</taxon>
        <taxon>Verrucomicrobiota</taxon>
        <taxon>Opitutia</taxon>
        <taxon>Opitutales</taxon>
        <taxon>Opitutaceae</taxon>
        <taxon>Lacunisphaera</taxon>
    </lineage>
</organism>
<feature type="domain" description="HTH araC/xylS-type" evidence="5">
    <location>
        <begin position="9"/>
        <end position="107"/>
    </location>
</feature>
<dbReference type="Pfam" id="PF12833">
    <property type="entry name" value="HTH_18"/>
    <property type="match status" value="1"/>
</dbReference>
<accession>A0A1I7PHE0</accession>
<keyword evidence="2" id="KW-0238">DNA-binding</keyword>
<protein>
    <submittedName>
        <fullName evidence="6">Right origin-binding protein</fullName>
    </submittedName>
</protein>
<dbReference type="SMART" id="SM00871">
    <property type="entry name" value="AraC_E_bind"/>
    <property type="match status" value="1"/>
</dbReference>
<dbReference type="InterPro" id="IPR029442">
    <property type="entry name" value="GyrI-like"/>
</dbReference>
<dbReference type="SUPFAM" id="SSF55136">
    <property type="entry name" value="Probable bacterial effector-binding domain"/>
    <property type="match status" value="1"/>
</dbReference>
<dbReference type="STRING" id="1838286.Verru16b_00056"/>
<dbReference type="PANTHER" id="PTHR47504:SF5">
    <property type="entry name" value="RIGHT ORIGIN-BINDING PROTEIN"/>
    <property type="match status" value="1"/>
</dbReference>
<dbReference type="SUPFAM" id="SSF46689">
    <property type="entry name" value="Homeodomain-like"/>
    <property type="match status" value="2"/>
</dbReference>
<dbReference type="InterPro" id="IPR018062">
    <property type="entry name" value="HTH_AraC-typ_CS"/>
</dbReference>
<dbReference type="OrthoDB" id="5337216at2"/>
<dbReference type="InterPro" id="IPR009057">
    <property type="entry name" value="Homeodomain-like_sf"/>
</dbReference>
<dbReference type="InterPro" id="IPR010499">
    <property type="entry name" value="AraC_E-bd"/>
</dbReference>
<dbReference type="InterPro" id="IPR011256">
    <property type="entry name" value="Reg_factor_effector_dom_sf"/>
</dbReference>
<evidence type="ECO:0000259" key="5">
    <source>
        <dbReference type="PROSITE" id="PS01124"/>
    </source>
</evidence>
<feature type="region of interest" description="Disordered" evidence="4">
    <location>
        <begin position="269"/>
        <end position="301"/>
    </location>
</feature>
<evidence type="ECO:0000256" key="4">
    <source>
        <dbReference type="SAM" id="MobiDB-lite"/>
    </source>
</evidence>
<proteinExistence type="predicted"/>
<dbReference type="PROSITE" id="PS00041">
    <property type="entry name" value="HTH_ARAC_FAMILY_1"/>
    <property type="match status" value="1"/>
</dbReference>
<dbReference type="InterPro" id="IPR018060">
    <property type="entry name" value="HTH_AraC"/>
</dbReference>
<keyword evidence="1" id="KW-0805">Transcription regulation</keyword>
<keyword evidence="7" id="KW-1185">Reference proteome</keyword>
<dbReference type="GO" id="GO:0043565">
    <property type="term" value="F:sequence-specific DNA binding"/>
    <property type="evidence" value="ECO:0007669"/>
    <property type="project" value="InterPro"/>
</dbReference>
<evidence type="ECO:0000256" key="2">
    <source>
        <dbReference type="ARBA" id="ARBA00023125"/>
    </source>
</evidence>
<evidence type="ECO:0000256" key="1">
    <source>
        <dbReference type="ARBA" id="ARBA00023015"/>
    </source>
</evidence>